<organism evidence="2 3">
    <name type="scientific">Seminavis robusta</name>
    <dbReference type="NCBI Taxonomy" id="568900"/>
    <lineage>
        <taxon>Eukaryota</taxon>
        <taxon>Sar</taxon>
        <taxon>Stramenopiles</taxon>
        <taxon>Ochrophyta</taxon>
        <taxon>Bacillariophyta</taxon>
        <taxon>Bacillariophyceae</taxon>
        <taxon>Bacillariophycidae</taxon>
        <taxon>Naviculales</taxon>
        <taxon>Naviculaceae</taxon>
        <taxon>Seminavis</taxon>
    </lineage>
</organism>
<gene>
    <name evidence="2" type="ORF">SEMRO_268_G103710.1</name>
</gene>
<feature type="region of interest" description="Disordered" evidence="1">
    <location>
        <begin position="677"/>
        <end position="700"/>
    </location>
</feature>
<dbReference type="AlphaFoldDB" id="A0A9N8DTM5"/>
<dbReference type="SMART" id="SM00726">
    <property type="entry name" value="UIM"/>
    <property type="match status" value="5"/>
</dbReference>
<feature type="region of interest" description="Disordered" evidence="1">
    <location>
        <begin position="570"/>
        <end position="615"/>
    </location>
</feature>
<feature type="compositionally biased region" description="Basic and acidic residues" evidence="1">
    <location>
        <begin position="124"/>
        <end position="137"/>
    </location>
</feature>
<feature type="compositionally biased region" description="Polar residues" evidence="1">
    <location>
        <begin position="570"/>
        <end position="582"/>
    </location>
</feature>
<feature type="compositionally biased region" description="Acidic residues" evidence="1">
    <location>
        <begin position="388"/>
        <end position="423"/>
    </location>
</feature>
<feature type="compositionally biased region" description="Basic and acidic residues" evidence="1">
    <location>
        <begin position="782"/>
        <end position="798"/>
    </location>
</feature>
<evidence type="ECO:0000313" key="3">
    <source>
        <dbReference type="Proteomes" id="UP001153069"/>
    </source>
</evidence>
<feature type="region of interest" description="Disordered" evidence="1">
    <location>
        <begin position="1"/>
        <end position="214"/>
    </location>
</feature>
<feature type="compositionally biased region" description="Pro residues" evidence="1">
    <location>
        <begin position="458"/>
        <end position="470"/>
    </location>
</feature>
<sequence>MAHDNASLNDSADLRKSGTPTRQMSSDSAVSRDEHLQLRSKLRGLRRNAAVGGIQRSRSNDSQEGQSAGCPRIRRTLSSESSNHSGSHMTSDGGALSGMSNHSAASMASAGSSHEIQRQQQQQQRDDRSMYSHKTHDSGSQSPRRSAGHRRGLLATSGIPPPRGQDSSPPLGRRGLSRRSRLQQPQQQETMNNNSDHSNNSPRPSQVGAHAALPSASAAALEKLAMKRTSTARGTKVTRGLGGKRISTTRVVEPNQVPMVSTKGLVSPLPGATSVRMAAPYGKSTRSNIIGMASDQRSTRSAIPQQQQQQQTIDQPSVSPRSIGRSNRTMMTNQRNMPSNPQHSISPRSSVSPRNNNLPQPQQREQERKRLSSEMMQRGCGLPRGLLADEDDEYEEEDDHDQVLEEEEIYEQQDDYEEEEEPDEQFHRASRTFSARSVAAAAVPQSLLSRLPPAGASRPPPVQTSPPRPPVVHTTSPPRAPVPASPRAPVQNSIPAVPATNNSASTHRASAHSPRVGGPAIPTTSSRPGLRGRRESSVANRNSLVASMHGSTMNLNVNNSSRHLQNSLPNITHESATNSRHTQNYDEESHRRSTHAHRPSLTNDSVSGSVRGSRRNHNAAAALVQLQQQQMQEHQQKLHEPLYQPTQEDWAVLYKRHVEELERKDLEIAMKLSTRERAGDEDYTTTNNNNNEDDEGDDEASLGGIELALEVSRRETQQTDPDEEEMLQMVLQMSRNENSRNNHESSFGASFAFDGGASAADMSSEQDLSNADLLRDTTTTRQQDDPMEQFKEAHRLSEEYEDDEEGEPPLTEEEQLERILRLSQEEHEREQQQRQQQQASEEDEELMRILRLSEQEHQQQAQQQSSQGDLDDELLRALEMSQKEALDQEKERDAVELVLELSRQHTTDTSFW</sequence>
<feature type="compositionally biased region" description="Low complexity" evidence="1">
    <location>
        <begin position="78"/>
        <end position="123"/>
    </location>
</feature>
<proteinExistence type="predicted"/>
<dbReference type="PROSITE" id="PS50330">
    <property type="entry name" value="UIM"/>
    <property type="match status" value="1"/>
</dbReference>
<feature type="compositionally biased region" description="Basic and acidic residues" evidence="1">
    <location>
        <begin position="816"/>
        <end position="832"/>
    </location>
</feature>
<evidence type="ECO:0000313" key="2">
    <source>
        <dbReference type="EMBL" id="CAB9506480.1"/>
    </source>
</evidence>
<feature type="compositionally biased region" description="Polar residues" evidence="1">
    <location>
        <begin position="18"/>
        <end position="29"/>
    </location>
</feature>
<name>A0A9N8DTM5_9STRA</name>
<feature type="compositionally biased region" description="Basic and acidic residues" evidence="1">
    <location>
        <begin position="846"/>
        <end position="857"/>
    </location>
</feature>
<feature type="compositionally biased region" description="Low complexity" evidence="1">
    <location>
        <begin position="858"/>
        <end position="868"/>
    </location>
</feature>
<dbReference type="EMBL" id="CAICTM010000267">
    <property type="protein sequence ID" value="CAB9506480.1"/>
    <property type="molecule type" value="Genomic_DNA"/>
</dbReference>
<keyword evidence="3" id="KW-1185">Reference proteome</keyword>
<feature type="compositionally biased region" description="Polar residues" evidence="1">
    <location>
        <begin position="295"/>
        <end position="304"/>
    </location>
</feature>
<accession>A0A9N8DTM5</accession>
<reference evidence="2" key="1">
    <citation type="submission" date="2020-06" db="EMBL/GenBank/DDBJ databases">
        <authorList>
            <consortium name="Plant Systems Biology data submission"/>
        </authorList>
    </citation>
    <scope>NUCLEOTIDE SEQUENCE</scope>
    <source>
        <strain evidence="2">D6</strain>
    </source>
</reference>
<feature type="region of interest" description="Disordered" evidence="1">
    <location>
        <begin position="778"/>
        <end position="874"/>
    </location>
</feature>
<feature type="compositionally biased region" description="Low complexity" evidence="1">
    <location>
        <begin position="344"/>
        <end position="363"/>
    </location>
</feature>
<dbReference type="Proteomes" id="UP001153069">
    <property type="component" value="Unassembled WGS sequence"/>
</dbReference>
<evidence type="ECO:0000256" key="1">
    <source>
        <dbReference type="SAM" id="MobiDB-lite"/>
    </source>
</evidence>
<feature type="compositionally biased region" description="Polar residues" evidence="1">
    <location>
        <begin position="491"/>
        <end position="508"/>
    </location>
</feature>
<feature type="compositionally biased region" description="Acidic residues" evidence="1">
    <location>
        <begin position="691"/>
        <end position="700"/>
    </location>
</feature>
<feature type="compositionally biased region" description="Polar residues" evidence="1">
    <location>
        <begin position="189"/>
        <end position="204"/>
    </location>
</feature>
<dbReference type="InterPro" id="IPR003903">
    <property type="entry name" value="UIM_dom"/>
</dbReference>
<feature type="region of interest" description="Disordered" evidence="1">
    <location>
        <begin position="293"/>
        <end position="538"/>
    </location>
</feature>
<comment type="caution">
    <text evidence="2">The sequence shown here is derived from an EMBL/GenBank/DDBJ whole genome shotgun (WGS) entry which is preliminary data.</text>
</comment>
<feature type="compositionally biased region" description="Polar residues" evidence="1">
    <location>
        <begin position="1"/>
        <end position="10"/>
    </location>
</feature>
<feature type="compositionally biased region" description="Polar residues" evidence="1">
    <location>
        <begin position="56"/>
        <end position="66"/>
    </location>
</feature>
<feature type="compositionally biased region" description="Acidic residues" evidence="1">
    <location>
        <begin position="799"/>
        <end position="815"/>
    </location>
</feature>
<feature type="compositionally biased region" description="Polar residues" evidence="1">
    <location>
        <begin position="312"/>
        <end position="343"/>
    </location>
</feature>
<protein>
    <submittedName>
        <fullName evidence="2">Uncharacterized protein</fullName>
    </submittedName>
</protein>